<sequence length="782" mass="87857">MSTFNGKVEEFPDIRIDYFRLSDSQARPPLAYFLSHVHSDHLNGLESCKSPFIYCSPATRDILLRLEKYPHRMNFAKGILEMRKQTYRHLKTLLKAIPLETPTVIELAPGHKIRVTLFDANHCVGAVMFLIEGDGKAVVYTGDIRSELWWVDSLARHPLLLPYVCCSGFKPTKTLDGLYIDTTFVVSGREDPYKQFPSKAEGIHELLSKVAQYPIDTLFYFDSWTFGYEDVWQALSNCLGAQVHVDDYRYGIYRALANGSEPRAPEAVKLMGFHCGNHFQEGCLTSNQCRIHSCEKGAGCEIWNKDFVRITPIISRHNGMEMAELGAGGGQGDLNQQHELEVSDTGLVGQLMALCAAKLQGQPQLLSSVLQMLTDTINERTQYIELDDFNITTNSDKVGADDDVFSDLDELPLEKLVPALARLVTKAKQKKAQALDHSKTRSSIESVKRPDGLPKRITFPFSRHSSYEELCFLIEAFKPKNIHPCTVDETNWSPSSSMNFLFGDLYDLPPSFRHDQLMLSKRGFSSASSTKQKRPASSGSETTRYDTPSGASPDARPSTKSGPVSEGHPSSGATKFGKLFQETGDSENRKRKRPSRYHHGDFWPPRAPSDIDHYAPPSFESFRVEKIPASTTPLLRNDEVVGIKVWPELSQVETTARSPAQDRWLKRIAEVTTPEISDEPRKPMRRNQQYREVPESKYGRLTSPTILNSDRGTDPVEPFDRVPVDLGKPSQDRHHASASDSAQRRMALRHEAYNAVLGSGEYTWSDIGLASVNGHQLKEEEL</sequence>
<dbReference type="Proteomes" id="UP001281147">
    <property type="component" value="Unassembled WGS sequence"/>
</dbReference>
<gene>
    <name evidence="1" type="ORF">LTR37_011334</name>
</gene>
<accession>A0ACC3N2H9</accession>
<reference evidence="1" key="1">
    <citation type="submission" date="2023-07" db="EMBL/GenBank/DDBJ databases">
        <title>Black Yeasts Isolated from many extreme environments.</title>
        <authorList>
            <person name="Coleine C."/>
            <person name="Stajich J.E."/>
            <person name="Selbmann L."/>
        </authorList>
    </citation>
    <scope>NUCLEOTIDE SEQUENCE</scope>
    <source>
        <strain evidence="1">CCFEE 5714</strain>
    </source>
</reference>
<protein>
    <submittedName>
        <fullName evidence="1">Uncharacterized protein</fullName>
    </submittedName>
</protein>
<evidence type="ECO:0000313" key="2">
    <source>
        <dbReference type="Proteomes" id="UP001281147"/>
    </source>
</evidence>
<keyword evidence="2" id="KW-1185">Reference proteome</keyword>
<organism evidence="1 2">
    <name type="scientific">Vermiconidia calcicola</name>
    <dbReference type="NCBI Taxonomy" id="1690605"/>
    <lineage>
        <taxon>Eukaryota</taxon>
        <taxon>Fungi</taxon>
        <taxon>Dikarya</taxon>
        <taxon>Ascomycota</taxon>
        <taxon>Pezizomycotina</taxon>
        <taxon>Dothideomycetes</taxon>
        <taxon>Dothideomycetidae</taxon>
        <taxon>Mycosphaerellales</taxon>
        <taxon>Extremaceae</taxon>
        <taxon>Vermiconidia</taxon>
    </lineage>
</organism>
<comment type="caution">
    <text evidence="1">The sequence shown here is derived from an EMBL/GenBank/DDBJ whole genome shotgun (WGS) entry which is preliminary data.</text>
</comment>
<evidence type="ECO:0000313" key="1">
    <source>
        <dbReference type="EMBL" id="KAK3708813.1"/>
    </source>
</evidence>
<proteinExistence type="predicted"/>
<name>A0ACC3N2H9_9PEZI</name>
<dbReference type="EMBL" id="JAUTXU010000098">
    <property type="protein sequence ID" value="KAK3708813.1"/>
    <property type="molecule type" value="Genomic_DNA"/>
</dbReference>